<gene>
    <name evidence="3" type="ORF">G3M56_007195</name>
</gene>
<dbReference type="KEGG" id="soa:G3M56_007195"/>
<keyword evidence="2" id="KW-1133">Transmembrane helix</keyword>
<keyword evidence="4" id="KW-1185">Reference proteome</keyword>
<reference evidence="3 4" key="1">
    <citation type="submission" date="2020-12" db="EMBL/GenBank/DDBJ databases">
        <title>Sulforoseuscoccus oceanibium gen. nov., sp. nov., a representative of the phylum Verrucomicrobia with special cytoplasmic membrane, and proposal of Sulforoseuscoccusaceae fam. nov.</title>
        <authorList>
            <person name="Xi F."/>
        </authorList>
    </citation>
    <scope>NUCLEOTIDE SEQUENCE [LARGE SCALE GENOMIC DNA]</scope>
    <source>
        <strain evidence="3 4">T37</strain>
    </source>
</reference>
<dbReference type="Proteomes" id="UP000475117">
    <property type="component" value="Chromosome"/>
</dbReference>
<evidence type="ECO:0000256" key="2">
    <source>
        <dbReference type="SAM" id="Phobius"/>
    </source>
</evidence>
<feature type="compositionally biased region" description="Polar residues" evidence="1">
    <location>
        <begin position="85"/>
        <end position="98"/>
    </location>
</feature>
<feature type="region of interest" description="Disordered" evidence="1">
    <location>
        <begin position="85"/>
        <end position="110"/>
    </location>
</feature>
<organism evidence="3 4">
    <name type="scientific">Sulfuriroseicoccus oceanibius</name>
    <dbReference type="NCBI Taxonomy" id="2707525"/>
    <lineage>
        <taxon>Bacteria</taxon>
        <taxon>Pseudomonadati</taxon>
        <taxon>Verrucomicrobiota</taxon>
        <taxon>Verrucomicrobiia</taxon>
        <taxon>Verrucomicrobiales</taxon>
        <taxon>Verrucomicrobiaceae</taxon>
        <taxon>Sulfuriroseicoccus</taxon>
    </lineage>
</organism>
<feature type="region of interest" description="Disordered" evidence="1">
    <location>
        <begin position="1"/>
        <end position="24"/>
    </location>
</feature>
<name>A0A6B3L7I1_9BACT</name>
<protein>
    <recommendedName>
        <fullName evidence="5">PA14 domain-containing protein</fullName>
    </recommendedName>
</protein>
<evidence type="ECO:0008006" key="5">
    <source>
        <dbReference type="Google" id="ProtNLM"/>
    </source>
</evidence>
<keyword evidence="2" id="KW-0812">Transmembrane</keyword>
<dbReference type="EMBL" id="CP066776">
    <property type="protein sequence ID" value="QQL43690.1"/>
    <property type="molecule type" value="Genomic_DNA"/>
</dbReference>
<sequence>MENQDPNVDPNVAAEASVAAPLPEIPRMTAEEAEAKHQQILRRERLSSVMIAVLVHVLIVIGLAVWKLAVDEPAEVKIQARVANQRTTDAPTQQVTSDSMKRKPSPPSQSAKLITANVDSAAVFVPEVQVETELFNMGTGDTIGLGLGTFGVGDGDGGGGGGDFGRASRGASSLEGNLYDFKQDEKGKAVRYDIRNRDHFVKRVKRLHSSRFSESSFGRFFKAPKQLFLTTLAVPFSDASAGPRYFGAADKIKPSGWVAHYSGKIAAPEDGTYRFVGNGDDYLAVFLRKQPRLIASWTDIQGELDRGFRATDPTGKHKGPFNIPLIYGEWFRMRAGEEIPIDICLGERPGGKVGFVLMIEKKGVEYGKGADGRPILPLFTTTDFSAKEKERIKSGFGAFQFDWKNVPVFTATEDDGF</sequence>
<proteinExistence type="predicted"/>
<dbReference type="AlphaFoldDB" id="A0A6B3L7I1"/>
<evidence type="ECO:0000313" key="3">
    <source>
        <dbReference type="EMBL" id="QQL43690.1"/>
    </source>
</evidence>
<evidence type="ECO:0000256" key="1">
    <source>
        <dbReference type="SAM" id="MobiDB-lite"/>
    </source>
</evidence>
<evidence type="ECO:0000313" key="4">
    <source>
        <dbReference type="Proteomes" id="UP000475117"/>
    </source>
</evidence>
<dbReference type="RefSeq" id="WP_164361554.1">
    <property type="nucleotide sequence ID" value="NZ_CP066776.1"/>
</dbReference>
<accession>A0A6B3L7I1</accession>
<feature type="transmembrane region" description="Helical" evidence="2">
    <location>
        <begin position="46"/>
        <end position="66"/>
    </location>
</feature>
<keyword evidence="2" id="KW-0472">Membrane</keyword>